<dbReference type="Pfam" id="PF13041">
    <property type="entry name" value="PPR_2"/>
    <property type="match status" value="1"/>
</dbReference>
<dbReference type="Gene3D" id="1.25.40.10">
    <property type="entry name" value="Tetratricopeptide repeat domain"/>
    <property type="match status" value="5"/>
</dbReference>
<dbReference type="EMBL" id="CAKMRJ010002323">
    <property type="protein sequence ID" value="CAH1428931.1"/>
    <property type="molecule type" value="Genomic_DNA"/>
</dbReference>
<dbReference type="Proteomes" id="UP001157418">
    <property type="component" value="Unassembled WGS sequence"/>
</dbReference>
<keyword evidence="5" id="KW-1185">Reference proteome</keyword>
<protein>
    <recommendedName>
        <fullName evidence="6">Pentacotripeptide-repeat region of PRORP domain-containing protein</fullName>
    </recommendedName>
</protein>
<accession>A0AAU9MPC8</accession>
<dbReference type="InterPro" id="IPR002885">
    <property type="entry name" value="PPR_rpt"/>
</dbReference>
<evidence type="ECO:0000256" key="2">
    <source>
        <dbReference type="ARBA" id="ARBA00061659"/>
    </source>
</evidence>
<evidence type="ECO:0000256" key="3">
    <source>
        <dbReference type="PROSITE-ProRule" id="PRU00708"/>
    </source>
</evidence>
<name>A0AAU9MPC8_9ASTR</name>
<dbReference type="FunFam" id="1.25.40.10:FF:000470">
    <property type="entry name" value="Pentatricopeptide repeat-containing protein At5g66520"/>
    <property type="match status" value="1"/>
</dbReference>
<reference evidence="4 5" key="1">
    <citation type="submission" date="2022-01" db="EMBL/GenBank/DDBJ databases">
        <authorList>
            <person name="Xiong W."/>
            <person name="Schranz E."/>
        </authorList>
    </citation>
    <scope>NUCLEOTIDE SEQUENCE [LARGE SCALE GENOMIC DNA]</scope>
</reference>
<dbReference type="PROSITE" id="PS51375">
    <property type="entry name" value="PPR"/>
    <property type="match status" value="5"/>
</dbReference>
<dbReference type="Pfam" id="PF20431">
    <property type="entry name" value="E_motif"/>
    <property type="match status" value="1"/>
</dbReference>
<dbReference type="PANTHER" id="PTHR47926:SF467">
    <property type="entry name" value="REPEAT-CONTAINING PROTEIN, PUTATIVE-RELATED"/>
    <property type="match status" value="1"/>
</dbReference>
<keyword evidence="1" id="KW-0677">Repeat</keyword>
<feature type="repeat" description="PPR" evidence="3">
    <location>
        <begin position="373"/>
        <end position="407"/>
    </location>
</feature>
<feature type="repeat" description="PPR" evidence="3">
    <location>
        <begin position="177"/>
        <end position="207"/>
    </location>
</feature>
<feature type="repeat" description="PPR" evidence="3">
    <location>
        <begin position="75"/>
        <end position="109"/>
    </location>
</feature>
<sequence>MVLCSSSTSLSPLCLLKVCKNVNVRYLEQVHAKIIRQGSEQDHFLVAQFISVCTSVSPNHLTYVSTIFDRLLQPNIYLWNTLIKCHCTHSSLATSINFFRRMKQNCYVAADKYTFPSLVKACSGALALREGQVIHGLIVKYGTEGDVFVGSSLIDLYGKCGEMIDARKVFDGMPVRNEVTWTSMIVGYSTNGNSLEAKKLFDEMPQRNHASWNAMINGFAKSGDLASARILFDEMPEKNLVSFTTMIDGYAKSGDMASARCLFDESPGEKDIVCWSAMIAGYAQNGQAKEARKLFIDMCCKNVKPDEYVMVSLISACSQAGDWEFAEWVDMYMSENKIEVTQNHVAAALVNMHAKCGNLERAEALFGNMPKRDLFSYCSMIQGFSVHGDGVKAVALFRRMLQGGGLIPDDVAFTVILTACSHADLVEEGCHFFHSMVNEYALSPSPDHYACIVNLLARAGKLREAYDILKEMPVPPQPAAWGALLFACRTHGDVSLGKEVAAQLFKNEPQNAANYVLLSDMYAASDQWSDVDHVRNQMSQKGIRKLPGCSWIQQHYQ</sequence>
<dbReference type="GO" id="GO:0003723">
    <property type="term" value="F:RNA binding"/>
    <property type="evidence" value="ECO:0007669"/>
    <property type="project" value="InterPro"/>
</dbReference>
<dbReference type="InterPro" id="IPR011990">
    <property type="entry name" value="TPR-like_helical_dom_sf"/>
</dbReference>
<dbReference type="PANTHER" id="PTHR47926">
    <property type="entry name" value="PENTATRICOPEPTIDE REPEAT-CONTAINING PROTEIN"/>
    <property type="match status" value="1"/>
</dbReference>
<dbReference type="NCBIfam" id="TIGR00756">
    <property type="entry name" value="PPR"/>
    <property type="match status" value="5"/>
</dbReference>
<evidence type="ECO:0008006" key="6">
    <source>
        <dbReference type="Google" id="ProtNLM"/>
    </source>
</evidence>
<evidence type="ECO:0000256" key="1">
    <source>
        <dbReference type="ARBA" id="ARBA00022737"/>
    </source>
</evidence>
<feature type="repeat" description="PPR" evidence="3">
    <location>
        <begin position="208"/>
        <end position="242"/>
    </location>
</feature>
<proteinExistence type="inferred from homology"/>
<dbReference type="InterPro" id="IPR046848">
    <property type="entry name" value="E_motif"/>
</dbReference>
<dbReference type="FunFam" id="1.25.40.10:FF:001156">
    <property type="entry name" value="Pentatricopeptide repeat-containing protein At5g61800"/>
    <property type="match status" value="1"/>
</dbReference>
<dbReference type="FunFam" id="1.25.40.10:FF:000334">
    <property type="entry name" value="Pentatricopeptide repeat-containing protein"/>
    <property type="match status" value="1"/>
</dbReference>
<organism evidence="4 5">
    <name type="scientific">Lactuca virosa</name>
    <dbReference type="NCBI Taxonomy" id="75947"/>
    <lineage>
        <taxon>Eukaryota</taxon>
        <taxon>Viridiplantae</taxon>
        <taxon>Streptophyta</taxon>
        <taxon>Embryophyta</taxon>
        <taxon>Tracheophyta</taxon>
        <taxon>Spermatophyta</taxon>
        <taxon>Magnoliopsida</taxon>
        <taxon>eudicotyledons</taxon>
        <taxon>Gunneridae</taxon>
        <taxon>Pentapetalae</taxon>
        <taxon>asterids</taxon>
        <taxon>campanulids</taxon>
        <taxon>Asterales</taxon>
        <taxon>Asteraceae</taxon>
        <taxon>Cichorioideae</taxon>
        <taxon>Cichorieae</taxon>
        <taxon>Lactucinae</taxon>
        <taxon>Lactuca</taxon>
    </lineage>
</organism>
<comment type="similarity">
    <text evidence="2">Belongs to the PPR family. PCMP-E subfamily.</text>
</comment>
<evidence type="ECO:0000313" key="5">
    <source>
        <dbReference type="Proteomes" id="UP001157418"/>
    </source>
</evidence>
<feature type="repeat" description="PPR" evidence="3">
    <location>
        <begin position="271"/>
        <end position="305"/>
    </location>
</feature>
<comment type="caution">
    <text evidence="4">The sequence shown here is derived from an EMBL/GenBank/DDBJ whole genome shotgun (WGS) entry which is preliminary data.</text>
</comment>
<evidence type="ECO:0000313" key="4">
    <source>
        <dbReference type="EMBL" id="CAH1428931.1"/>
    </source>
</evidence>
<dbReference type="InterPro" id="IPR046960">
    <property type="entry name" value="PPR_At4g14850-like_plant"/>
</dbReference>
<dbReference type="Pfam" id="PF01535">
    <property type="entry name" value="PPR"/>
    <property type="match status" value="9"/>
</dbReference>
<dbReference type="GO" id="GO:0009451">
    <property type="term" value="P:RNA modification"/>
    <property type="evidence" value="ECO:0007669"/>
    <property type="project" value="InterPro"/>
</dbReference>
<dbReference type="AlphaFoldDB" id="A0AAU9MPC8"/>
<gene>
    <name evidence="4" type="ORF">LVIROSA_LOCUS15825</name>
</gene>